<dbReference type="AlphaFoldDB" id="A0A2H3NR98"/>
<dbReference type="PROSITE" id="PS50893">
    <property type="entry name" value="ABC_TRANSPORTER_2"/>
    <property type="match status" value="1"/>
</dbReference>
<dbReference type="RefSeq" id="WP_098061000.1">
    <property type="nucleotide sequence ID" value="NZ_PDEP01000001.1"/>
</dbReference>
<reference evidence="7 8" key="1">
    <citation type="submission" date="2017-10" db="EMBL/GenBank/DDBJ databases">
        <title>Draft genome of Longimonas halophila.</title>
        <authorList>
            <person name="Goh K.M."/>
            <person name="Shamsir M.S."/>
            <person name="Lim S.W."/>
        </authorList>
    </citation>
    <scope>NUCLEOTIDE SEQUENCE [LARGE SCALE GENOMIC DNA]</scope>
    <source>
        <strain evidence="7 8">KCTC 42399</strain>
    </source>
</reference>
<name>A0A2H3NR98_9BACT</name>
<organism evidence="7 8">
    <name type="scientific">Longimonas halophila</name>
    <dbReference type="NCBI Taxonomy" id="1469170"/>
    <lineage>
        <taxon>Bacteria</taxon>
        <taxon>Pseudomonadati</taxon>
        <taxon>Rhodothermota</taxon>
        <taxon>Rhodothermia</taxon>
        <taxon>Rhodothermales</taxon>
        <taxon>Salisaetaceae</taxon>
        <taxon>Longimonas</taxon>
    </lineage>
</organism>
<proteinExistence type="inferred from homology"/>
<protein>
    <submittedName>
        <fullName evidence="7">Heme ABC exporter ATP-binding protein CcmA</fullName>
    </submittedName>
</protein>
<dbReference type="OrthoDB" id="9808363at2"/>
<dbReference type="EMBL" id="PDEP01000001">
    <property type="protein sequence ID" value="PEN09602.1"/>
    <property type="molecule type" value="Genomic_DNA"/>
</dbReference>
<keyword evidence="2" id="KW-0813">Transport</keyword>
<evidence type="ECO:0000256" key="4">
    <source>
        <dbReference type="ARBA" id="ARBA00022748"/>
    </source>
</evidence>
<dbReference type="InterPro" id="IPR003593">
    <property type="entry name" value="AAA+_ATPase"/>
</dbReference>
<keyword evidence="4" id="KW-0201">Cytochrome c-type biogenesis</keyword>
<comment type="similarity">
    <text evidence="1">Belongs to the ABC transporter superfamily.</text>
</comment>
<evidence type="ECO:0000256" key="2">
    <source>
        <dbReference type="ARBA" id="ARBA00022448"/>
    </source>
</evidence>
<evidence type="ECO:0000313" key="8">
    <source>
        <dbReference type="Proteomes" id="UP000221024"/>
    </source>
</evidence>
<dbReference type="InterPro" id="IPR017871">
    <property type="entry name" value="ABC_transporter-like_CS"/>
</dbReference>
<dbReference type="Proteomes" id="UP000221024">
    <property type="component" value="Unassembled WGS sequence"/>
</dbReference>
<accession>A0A2H3NR98</accession>
<feature type="domain" description="ABC transporter" evidence="6">
    <location>
        <begin position="8"/>
        <end position="209"/>
    </location>
</feature>
<evidence type="ECO:0000256" key="5">
    <source>
        <dbReference type="ARBA" id="ARBA00022840"/>
    </source>
</evidence>
<dbReference type="GO" id="GO:0022857">
    <property type="term" value="F:transmembrane transporter activity"/>
    <property type="evidence" value="ECO:0007669"/>
    <property type="project" value="InterPro"/>
</dbReference>
<dbReference type="GO" id="GO:0016887">
    <property type="term" value="F:ATP hydrolysis activity"/>
    <property type="evidence" value="ECO:0007669"/>
    <property type="project" value="InterPro"/>
</dbReference>
<dbReference type="SMART" id="SM00382">
    <property type="entry name" value="AAA"/>
    <property type="match status" value="1"/>
</dbReference>
<dbReference type="InterPro" id="IPR005895">
    <property type="entry name" value="ABC_transptr_haem_export_CcmA"/>
</dbReference>
<sequence length="212" mass="22449">MPTPSIQLTARGLGQQFGRLVLFRDMDFSLHAGTSVAVTGANGSGKSTLLRILLGLLTPTVGEVQLQVEAKAVPRAERVQHMGLVAPYLGVYEALSARENLSFLAKARRVPGADDRIAAVLDRVGLADRADDAVGTYSSGMQQRVKVAAALLHEPPILILDEPSTNLDAPGRSMVRTVQDEHVAQGGLLIVATNHASEAETCDRTVAIGAHQ</sequence>
<gene>
    <name evidence="7" type="primary">ccmA</name>
    <name evidence="7" type="ORF">CRI93_02410</name>
</gene>
<comment type="caution">
    <text evidence="7">The sequence shown here is derived from an EMBL/GenBank/DDBJ whole genome shotgun (WGS) entry which is preliminary data.</text>
</comment>
<dbReference type="GO" id="GO:0005524">
    <property type="term" value="F:ATP binding"/>
    <property type="evidence" value="ECO:0007669"/>
    <property type="project" value="UniProtKB-KW"/>
</dbReference>
<dbReference type="Pfam" id="PF00005">
    <property type="entry name" value="ABC_tran"/>
    <property type="match status" value="1"/>
</dbReference>
<keyword evidence="8" id="KW-1185">Reference proteome</keyword>
<dbReference type="NCBIfam" id="TIGR01189">
    <property type="entry name" value="ccmA"/>
    <property type="match status" value="1"/>
</dbReference>
<dbReference type="GO" id="GO:0017004">
    <property type="term" value="P:cytochrome complex assembly"/>
    <property type="evidence" value="ECO:0007669"/>
    <property type="project" value="UniProtKB-KW"/>
</dbReference>
<dbReference type="PROSITE" id="PS00211">
    <property type="entry name" value="ABC_TRANSPORTER_1"/>
    <property type="match status" value="1"/>
</dbReference>
<evidence type="ECO:0000313" key="7">
    <source>
        <dbReference type="EMBL" id="PEN09602.1"/>
    </source>
</evidence>
<dbReference type="InterPro" id="IPR027417">
    <property type="entry name" value="P-loop_NTPase"/>
</dbReference>
<evidence type="ECO:0000259" key="6">
    <source>
        <dbReference type="PROSITE" id="PS50893"/>
    </source>
</evidence>
<keyword evidence="3" id="KW-0547">Nucleotide-binding</keyword>
<evidence type="ECO:0000256" key="1">
    <source>
        <dbReference type="ARBA" id="ARBA00005417"/>
    </source>
</evidence>
<dbReference type="InterPro" id="IPR003439">
    <property type="entry name" value="ABC_transporter-like_ATP-bd"/>
</dbReference>
<dbReference type="PANTHER" id="PTHR43335">
    <property type="entry name" value="ABC TRANSPORTER, ATP-BINDING PROTEIN"/>
    <property type="match status" value="1"/>
</dbReference>
<keyword evidence="5 7" id="KW-0067">ATP-binding</keyword>
<evidence type="ECO:0000256" key="3">
    <source>
        <dbReference type="ARBA" id="ARBA00022741"/>
    </source>
</evidence>
<dbReference type="SUPFAM" id="SSF52540">
    <property type="entry name" value="P-loop containing nucleoside triphosphate hydrolases"/>
    <property type="match status" value="1"/>
</dbReference>
<dbReference type="Gene3D" id="3.40.50.300">
    <property type="entry name" value="P-loop containing nucleotide triphosphate hydrolases"/>
    <property type="match status" value="1"/>
</dbReference>